<evidence type="ECO:0000256" key="1">
    <source>
        <dbReference type="SAM" id="MobiDB-lite"/>
    </source>
</evidence>
<keyword evidence="2" id="KW-0472">Membrane</keyword>
<keyword evidence="2" id="KW-1133">Transmembrane helix</keyword>
<evidence type="ECO:0000313" key="4">
    <source>
        <dbReference type="Proteomes" id="UP000054477"/>
    </source>
</evidence>
<evidence type="ECO:0000256" key="2">
    <source>
        <dbReference type="SAM" id="Phobius"/>
    </source>
</evidence>
<dbReference type="HOGENOM" id="CLU_128858_0_0_1"/>
<feature type="compositionally biased region" description="Basic and acidic residues" evidence="1">
    <location>
        <begin position="103"/>
        <end position="118"/>
    </location>
</feature>
<feature type="compositionally biased region" description="Basic residues" evidence="1">
    <location>
        <begin position="167"/>
        <end position="179"/>
    </location>
</feature>
<protein>
    <submittedName>
        <fullName evidence="3">Unplaced genomic scaffold K443scaffold_580, whole genome shotgun sequence</fullName>
    </submittedName>
</protein>
<gene>
    <name evidence="3" type="ORF">K443DRAFT_14963</name>
</gene>
<evidence type="ECO:0000313" key="3">
    <source>
        <dbReference type="EMBL" id="KIJ90761.1"/>
    </source>
</evidence>
<dbReference type="EMBL" id="KN839115">
    <property type="protein sequence ID" value="KIJ90761.1"/>
    <property type="molecule type" value="Genomic_DNA"/>
</dbReference>
<dbReference type="Proteomes" id="UP000054477">
    <property type="component" value="Unassembled WGS sequence"/>
</dbReference>
<accession>A0A0C9WZK6</accession>
<keyword evidence="2" id="KW-0812">Transmembrane</keyword>
<dbReference type="AlphaFoldDB" id="A0A0C9WZK6"/>
<reference evidence="3 4" key="1">
    <citation type="submission" date="2014-04" db="EMBL/GenBank/DDBJ databases">
        <authorList>
            <consortium name="DOE Joint Genome Institute"/>
            <person name="Kuo A."/>
            <person name="Kohler A."/>
            <person name="Nagy L.G."/>
            <person name="Floudas D."/>
            <person name="Copeland A."/>
            <person name="Barry K.W."/>
            <person name="Cichocki N."/>
            <person name="Veneault-Fourrey C."/>
            <person name="LaButti K."/>
            <person name="Lindquist E.A."/>
            <person name="Lipzen A."/>
            <person name="Lundell T."/>
            <person name="Morin E."/>
            <person name="Murat C."/>
            <person name="Sun H."/>
            <person name="Tunlid A."/>
            <person name="Henrissat B."/>
            <person name="Grigoriev I.V."/>
            <person name="Hibbett D.S."/>
            <person name="Martin F."/>
            <person name="Nordberg H.P."/>
            <person name="Cantor M.N."/>
            <person name="Hua S.X."/>
        </authorList>
    </citation>
    <scope>NUCLEOTIDE SEQUENCE [LARGE SCALE GENOMIC DNA]</scope>
    <source>
        <strain evidence="3 4">LaAM-08-1</strain>
    </source>
</reference>
<feature type="transmembrane region" description="Helical" evidence="2">
    <location>
        <begin position="12"/>
        <end position="29"/>
    </location>
</feature>
<feature type="region of interest" description="Disordered" evidence="1">
    <location>
        <begin position="82"/>
        <end position="179"/>
    </location>
</feature>
<feature type="transmembrane region" description="Helical" evidence="2">
    <location>
        <begin position="35"/>
        <end position="59"/>
    </location>
</feature>
<reference evidence="4" key="2">
    <citation type="submission" date="2015-01" db="EMBL/GenBank/DDBJ databases">
        <title>Evolutionary Origins and Diversification of the Mycorrhizal Mutualists.</title>
        <authorList>
            <consortium name="DOE Joint Genome Institute"/>
            <consortium name="Mycorrhizal Genomics Consortium"/>
            <person name="Kohler A."/>
            <person name="Kuo A."/>
            <person name="Nagy L.G."/>
            <person name="Floudas D."/>
            <person name="Copeland A."/>
            <person name="Barry K.W."/>
            <person name="Cichocki N."/>
            <person name="Veneault-Fourrey C."/>
            <person name="LaButti K."/>
            <person name="Lindquist E.A."/>
            <person name="Lipzen A."/>
            <person name="Lundell T."/>
            <person name="Morin E."/>
            <person name="Murat C."/>
            <person name="Riley R."/>
            <person name="Ohm R."/>
            <person name="Sun H."/>
            <person name="Tunlid A."/>
            <person name="Henrissat B."/>
            <person name="Grigoriev I.V."/>
            <person name="Hibbett D.S."/>
            <person name="Martin F."/>
        </authorList>
    </citation>
    <scope>NUCLEOTIDE SEQUENCE [LARGE SCALE GENOMIC DNA]</scope>
    <source>
        <strain evidence="4">LaAM-08-1</strain>
    </source>
</reference>
<sequence>MTFAQSNGAQELLFFIGAGICIKGILNGSSPSNSAISRFYVLIAFAVCAAQLASAGVVAEARHVAARAHSYVVNEVREANFDHKHKKHGKHARDDELEDTDLADEHKKHHGRDDAQVDHKKHHKHHGRDDAEADHKKHHKHHGRDNAEVDHKKHHKHHGRDDAQADHKHKKHDKDHKKP</sequence>
<proteinExistence type="predicted"/>
<name>A0A0C9WZK6_9AGAR</name>
<keyword evidence="4" id="KW-1185">Reference proteome</keyword>
<organism evidence="3 4">
    <name type="scientific">Laccaria amethystina LaAM-08-1</name>
    <dbReference type="NCBI Taxonomy" id="1095629"/>
    <lineage>
        <taxon>Eukaryota</taxon>
        <taxon>Fungi</taxon>
        <taxon>Dikarya</taxon>
        <taxon>Basidiomycota</taxon>
        <taxon>Agaricomycotina</taxon>
        <taxon>Agaricomycetes</taxon>
        <taxon>Agaricomycetidae</taxon>
        <taxon>Agaricales</taxon>
        <taxon>Agaricineae</taxon>
        <taxon>Hydnangiaceae</taxon>
        <taxon>Laccaria</taxon>
    </lineage>
</organism>